<evidence type="ECO:0000256" key="8">
    <source>
        <dbReference type="SAM" id="MobiDB-lite"/>
    </source>
</evidence>
<evidence type="ECO:0000256" key="5">
    <source>
        <dbReference type="ARBA" id="ARBA00022984"/>
    </source>
</evidence>
<dbReference type="Gene3D" id="1.10.101.10">
    <property type="entry name" value="PGBD-like superfamily/PGBD"/>
    <property type="match status" value="1"/>
</dbReference>
<dbReference type="Pfam" id="PF03734">
    <property type="entry name" value="YkuD"/>
    <property type="match status" value="1"/>
</dbReference>
<evidence type="ECO:0000256" key="3">
    <source>
        <dbReference type="ARBA" id="ARBA00022679"/>
    </source>
</evidence>
<dbReference type="PROSITE" id="PS52029">
    <property type="entry name" value="LD_TPASE"/>
    <property type="match status" value="1"/>
</dbReference>
<protein>
    <submittedName>
        <fullName evidence="10">L,D-transpeptidase family protein</fullName>
    </submittedName>
</protein>
<dbReference type="Proteomes" id="UP001222770">
    <property type="component" value="Unassembled WGS sequence"/>
</dbReference>
<keyword evidence="5 7" id="KW-0573">Peptidoglycan synthesis</keyword>
<gene>
    <name evidence="10" type="ORF">POM99_17760</name>
</gene>
<dbReference type="SUPFAM" id="SSF141523">
    <property type="entry name" value="L,D-transpeptidase catalytic domain-like"/>
    <property type="match status" value="1"/>
</dbReference>
<keyword evidence="11" id="KW-1185">Reference proteome</keyword>
<comment type="similarity">
    <text evidence="2">Belongs to the YkuD family.</text>
</comment>
<feature type="region of interest" description="Disordered" evidence="8">
    <location>
        <begin position="20"/>
        <end position="57"/>
    </location>
</feature>
<evidence type="ECO:0000256" key="2">
    <source>
        <dbReference type="ARBA" id="ARBA00005992"/>
    </source>
</evidence>
<sequence length="366" mass="38531">MTKHLIGTALCLALAACNSNGTGQSPDQPTASAEADNDGADSMASQDDATAPPEDQPRPLMQAQVMLDRAGFSPGVVDGRMSLPTRNAVMGFQQAMNLPQTGDFDDATRRALVGVQKEVPATRLVTIPADFAAGPFAPLPQDAVAKSKLPALGYASLEEKLAERFHTTPEVLRALNAGADPATQQPAAYSAGQTIRVPNVGADFIDPARTENPAWAATLASLGVGTNAPPAARIVVSKGEGTLKAFDADGKLIGLFTVTTGSERDPLPLGRWKILAVDRNPKFHYNPKLFWDVSDAKPDAMLPPGPNSPVGVVWIDLSKEHYGIHGTTEPASIGHTESHGCVRLTNWDAARLAGMVSTKTQVDFVA</sequence>
<comment type="caution">
    <text evidence="10">The sequence shown here is derived from an EMBL/GenBank/DDBJ whole genome shotgun (WGS) entry which is preliminary data.</text>
</comment>
<dbReference type="PROSITE" id="PS51257">
    <property type="entry name" value="PROKAR_LIPOPROTEIN"/>
    <property type="match status" value="1"/>
</dbReference>
<keyword evidence="4 7" id="KW-0133">Cell shape</keyword>
<feature type="compositionally biased region" description="Polar residues" evidence="8">
    <location>
        <begin position="20"/>
        <end position="31"/>
    </location>
</feature>
<evidence type="ECO:0000259" key="9">
    <source>
        <dbReference type="PROSITE" id="PS52029"/>
    </source>
</evidence>
<evidence type="ECO:0000313" key="10">
    <source>
        <dbReference type="EMBL" id="MDF8335057.1"/>
    </source>
</evidence>
<dbReference type="InterPro" id="IPR036366">
    <property type="entry name" value="PGBDSf"/>
</dbReference>
<keyword evidence="6 7" id="KW-0961">Cell wall biogenesis/degradation</keyword>
<comment type="pathway">
    <text evidence="1 7">Cell wall biogenesis; peptidoglycan biosynthesis.</text>
</comment>
<name>A0ABT6CRA0_9SPHN</name>
<dbReference type="PANTHER" id="PTHR30582:SF30">
    <property type="entry name" value="BLR4375 PROTEIN"/>
    <property type="match status" value="1"/>
</dbReference>
<dbReference type="PANTHER" id="PTHR30582">
    <property type="entry name" value="L,D-TRANSPEPTIDASE"/>
    <property type="match status" value="1"/>
</dbReference>
<dbReference type="InterPro" id="IPR036365">
    <property type="entry name" value="PGBD-like_sf"/>
</dbReference>
<feature type="domain" description="L,D-TPase catalytic" evidence="9">
    <location>
        <begin position="232"/>
        <end position="365"/>
    </location>
</feature>
<dbReference type="CDD" id="cd16913">
    <property type="entry name" value="YkuD_like"/>
    <property type="match status" value="1"/>
</dbReference>
<dbReference type="Gene3D" id="2.40.440.10">
    <property type="entry name" value="L,D-transpeptidase catalytic domain-like"/>
    <property type="match status" value="1"/>
</dbReference>
<feature type="active site" description="Proton donor/acceptor" evidence="7">
    <location>
        <position position="325"/>
    </location>
</feature>
<feature type="active site" description="Nucleophile" evidence="7">
    <location>
        <position position="341"/>
    </location>
</feature>
<evidence type="ECO:0000256" key="6">
    <source>
        <dbReference type="ARBA" id="ARBA00023316"/>
    </source>
</evidence>
<dbReference type="Pfam" id="PF01471">
    <property type="entry name" value="PG_binding_1"/>
    <property type="match status" value="1"/>
</dbReference>
<reference evidence="10 11" key="1">
    <citation type="submission" date="2023-03" db="EMBL/GenBank/DDBJ databases">
        <title>Novosphingobium cyanobacteriorum sp. nov., isolated from a eutrophic reservoir during the Microcystis bloom period.</title>
        <authorList>
            <person name="Kang M."/>
            <person name="Le V."/>
            <person name="Ko S.-R."/>
            <person name="Lee S.-A."/>
            <person name="Ahn C.-Y."/>
        </authorList>
    </citation>
    <scope>NUCLEOTIDE SEQUENCE [LARGE SCALE GENOMIC DNA]</scope>
    <source>
        <strain evidence="10 11">HBC54</strain>
    </source>
</reference>
<dbReference type="InterPro" id="IPR038063">
    <property type="entry name" value="Transpep_catalytic_dom"/>
</dbReference>
<keyword evidence="3" id="KW-0808">Transferase</keyword>
<dbReference type="InterPro" id="IPR005490">
    <property type="entry name" value="LD_TPept_cat_dom"/>
</dbReference>
<organism evidence="10 11">
    <name type="scientific">Novosphingobium cyanobacteriorum</name>
    <dbReference type="NCBI Taxonomy" id="3024215"/>
    <lineage>
        <taxon>Bacteria</taxon>
        <taxon>Pseudomonadati</taxon>
        <taxon>Pseudomonadota</taxon>
        <taxon>Alphaproteobacteria</taxon>
        <taxon>Sphingomonadales</taxon>
        <taxon>Sphingomonadaceae</taxon>
        <taxon>Novosphingobium</taxon>
    </lineage>
</organism>
<dbReference type="SUPFAM" id="SSF47090">
    <property type="entry name" value="PGBD-like"/>
    <property type="match status" value="1"/>
</dbReference>
<dbReference type="InterPro" id="IPR050979">
    <property type="entry name" value="LD-transpeptidase"/>
</dbReference>
<dbReference type="RefSeq" id="WP_277279853.1">
    <property type="nucleotide sequence ID" value="NZ_JAROCY010000020.1"/>
</dbReference>
<evidence type="ECO:0000256" key="7">
    <source>
        <dbReference type="PROSITE-ProRule" id="PRU01373"/>
    </source>
</evidence>
<evidence type="ECO:0000256" key="1">
    <source>
        <dbReference type="ARBA" id="ARBA00004752"/>
    </source>
</evidence>
<dbReference type="InterPro" id="IPR002477">
    <property type="entry name" value="Peptidoglycan-bd-like"/>
</dbReference>
<proteinExistence type="inferred from homology"/>
<accession>A0ABT6CRA0</accession>
<dbReference type="EMBL" id="JAROCY010000020">
    <property type="protein sequence ID" value="MDF8335057.1"/>
    <property type="molecule type" value="Genomic_DNA"/>
</dbReference>
<evidence type="ECO:0000256" key="4">
    <source>
        <dbReference type="ARBA" id="ARBA00022960"/>
    </source>
</evidence>
<evidence type="ECO:0000313" key="11">
    <source>
        <dbReference type="Proteomes" id="UP001222770"/>
    </source>
</evidence>